<keyword evidence="1" id="KW-0472">Membrane</keyword>
<keyword evidence="3" id="KW-1185">Reference proteome</keyword>
<feature type="transmembrane region" description="Helical" evidence="1">
    <location>
        <begin position="25"/>
        <end position="48"/>
    </location>
</feature>
<evidence type="ECO:0000256" key="1">
    <source>
        <dbReference type="SAM" id="Phobius"/>
    </source>
</evidence>
<evidence type="ECO:0000313" key="2">
    <source>
        <dbReference type="EMBL" id="MFB9775304.1"/>
    </source>
</evidence>
<proteinExistence type="predicted"/>
<comment type="caution">
    <text evidence="2">The sequence shown here is derived from an EMBL/GenBank/DDBJ whole genome shotgun (WGS) entry which is preliminary data.</text>
</comment>
<evidence type="ECO:0000313" key="3">
    <source>
        <dbReference type="Proteomes" id="UP001589707"/>
    </source>
</evidence>
<dbReference type="RefSeq" id="WP_376838313.1">
    <property type="nucleotide sequence ID" value="NZ_JBHMAU010000023.1"/>
</dbReference>
<organism evidence="2 3">
    <name type="scientific">Brevibacterium otitidis</name>
    <dbReference type="NCBI Taxonomy" id="53364"/>
    <lineage>
        <taxon>Bacteria</taxon>
        <taxon>Bacillati</taxon>
        <taxon>Actinomycetota</taxon>
        <taxon>Actinomycetes</taxon>
        <taxon>Micrococcales</taxon>
        <taxon>Brevibacteriaceae</taxon>
        <taxon>Brevibacterium</taxon>
    </lineage>
</organism>
<sequence length="55" mass="5948">MLCPRRRAPQLTAAGALQSSQHVHLYGGFMDIVFIALTIGVFIAFAVFGQGVEKL</sequence>
<dbReference type="EMBL" id="JBHMAU010000023">
    <property type="protein sequence ID" value="MFB9775304.1"/>
    <property type="molecule type" value="Genomic_DNA"/>
</dbReference>
<accession>A0ABV5WYQ5</accession>
<name>A0ABV5WYQ5_9MICO</name>
<reference evidence="2 3" key="1">
    <citation type="submission" date="2024-09" db="EMBL/GenBank/DDBJ databases">
        <authorList>
            <person name="Sun Q."/>
            <person name="Mori K."/>
        </authorList>
    </citation>
    <scope>NUCLEOTIDE SEQUENCE [LARGE SCALE GENOMIC DNA]</scope>
    <source>
        <strain evidence="2 3">JCM 11683</strain>
    </source>
</reference>
<keyword evidence="1" id="KW-1133">Transmembrane helix</keyword>
<dbReference type="Proteomes" id="UP001589707">
    <property type="component" value="Unassembled WGS sequence"/>
</dbReference>
<gene>
    <name evidence="2" type="ORF">ACFFN1_02580</name>
</gene>
<keyword evidence="1" id="KW-0812">Transmembrane</keyword>
<protein>
    <submittedName>
        <fullName evidence="2">Uncharacterized protein</fullName>
    </submittedName>
</protein>